<dbReference type="Gene3D" id="3.30.160.60">
    <property type="entry name" value="Classic Zinc Finger"/>
    <property type="match status" value="7"/>
</dbReference>
<sequence>MTLYCTSGEGAAIDSQELFVFYCSLCAFSSKTMSEVIQHMLSHDDENPYACMKCKEKFNDESLLETHLLTHSATSYLCEICDKRFSEELLFEDHMKLHKVTVERQAFACNFCEAKFSSESEFRDHLSIHSEKSQFACNVCDVKCDSLFTLRIHSKLFNHPNGFHVCSHCEKSFSDLPSFLSHKKTHKEFFCSCCHRGFSEEKFLKTHMRVHEKIYICSVCKLELPSCKDLDIHMKDHSPTWECPTCKVKYHYIEILVSKYDNEILLRQGRPSNTPRPARLTEKHFPDTVPPTTKKCPSKRCVVCHRAGMRKESKYWCADCRVGGVQLVTPYFSSHMVPMPPMKFIIHTLEKKSGTARKSRRRCRECYRQMKASLGSGKAGTTAKQVTTFCAECPGQPPLCLPCFNKLHQKLAISLAPNECERAVISVACTPHILLEMLQCQYSQTSKSKYNIVHKKCSSLASEKDSDDDQEETSVFCCSVCSFSSQTLDEVCQHMNLHSDQFQYVCTICSETFSDESLLKNHSCSNSFERAFSCQVCEEKFSLESLLENHIATHNKSAEFTCGKCNVNFYSESVYNNHMITHSENPIYKCQLCDLKFLSESLYNVHMRMHITNTFKCALCTETFDSFEKLIEHSETLKHPNAECLHTCNICRKKFFLSSDLLYHFKIHDLSAPYVCKICIRGFNDQKYFKDHMAYHGELHPYHCYICYEVFKTDNELRLHRKTHACFRSRNEKYTNIFTEHTNKYDECDKALIPKEMPMYIKRYIRKPCVCYVNDRGFVEKKCLKLGIHEKTRLCHLSQDRFFSPPIRDERLGISFMDVPKFVLIHLV</sequence>
<feature type="domain" description="C2H2-type" evidence="6">
    <location>
        <begin position="588"/>
        <end position="610"/>
    </location>
</feature>
<evidence type="ECO:0000256" key="2">
    <source>
        <dbReference type="ARBA" id="ARBA00022737"/>
    </source>
</evidence>
<dbReference type="PROSITE" id="PS50157">
    <property type="entry name" value="ZINC_FINGER_C2H2_2"/>
    <property type="match status" value="13"/>
</dbReference>
<protein>
    <submittedName>
        <fullName evidence="7">Zinc finger protein 624</fullName>
    </submittedName>
</protein>
<feature type="domain" description="C2H2-type" evidence="6">
    <location>
        <begin position="504"/>
        <end position="531"/>
    </location>
</feature>
<dbReference type="GO" id="GO:0008270">
    <property type="term" value="F:zinc ion binding"/>
    <property type="evidence" value="ECO:0007669"/>
    <property type="project" value="UniProtKB-KW"/>
</dbReference>
<feature type="domain" description="C2H2-type" evidence="6">
    <location>
        <begin position="560"/>
        <end position="587"/>
    </location>
</feature>
<name>A0A4Y2CMV4_ARAVE</name>
<comment type="caution">
    <text evidence="7">The sequence shown here is derived from an EMBL/GenBank/DDBJ whole genome shotgun (WGS) entry which is preliminary data.</text>
</comment>
<proteinExistence type="predicted"/>
<dbReference type="PROSITE" id="PS00028">
    <property type="entry name" value="ZINC_FINGER_C2H2_1"/>
    <property type="match status" value="12"/>
</dbReference>
<keyword evidence="3 5" id="KW-0863">Zinc-finger</keyword>
<dbReference type="PANTHER" id="PTHR24379:SF121">
    <property type="entry name" value="C2H2-TYPE DOMAIN-CONTAINING PROTEIN"/>
    <property type="match status" value="1"/>
</dbReference>
<evidence type="ECO:0000259" key="6">
    <source>
        <dbReference type="PROSITE" id="PS50157"/>
    </source>
</evidence>
<evidence type="ECO:0000256" key="5">
    <source>
        <dbReference type="PROSITE-ProRule" id="PRU00042"/>
    </source>
</evidence>
<dbReference type="Proteomes" id="UP000499080">
    <property type="component" value="Unassembled WGS sequence"/>
</dbReference>
<evidence type="ECO:0000256" key="4">
    <source>
        <dbReference type="ARBA" id="ARBA00022833"/>
    </source>
</evidence>
<gene>
    <name evidence="7" type="primary">ZNF624_1</name>
    <name evidence="7" type="ORF">AVEN_60223_1</name>
</gene>
<dbReference type="PANTHER" id="PTHR24379">
    <property type="entry name" value="KRAB AND ZINC FINGER DOMAIN-CONTAINING"/>
    <property type="match status" value="1"/>
</dbReference>
<dbReference type="OrthoDB" id="654211at2759"/>
<dbReference type="SMART" id="SM00355">
    <property type="entry name" value="ZnF_C2H2"/>
    <property type="match status" value="17"/>
</dbReference>
<dbReference type="SUPFAM" id="SSF57667">
    <property type="entry name" value="beta-beta-alpha zinc fingers"/>
    <property type="match status" value="7"/>
</dbReference>
<keyword evidence="8" id="KW-1185">Reference proteome</keyword>
<feature type="domain" description="C2H2-type" evidence="6">
    <location>
        <begin position="189"/>
        <end position="211"/>
    </location>
</feature>
<reference evidence="7 8" key="1">
    <citation type="journal article" date="2019" name="Sci. Rep.">
        <title>Orb-weaving spider Araneus ventricosus genome elucidates the spidroin gene catalogue.</title>
        <authorList>
            <person name="Kono N."/>
            <person name="Nakamura H."/>
            <person name="Ohtoshi R."/>
            <person name="Moran D.A.P."/>
            <person name="Shinohara A."/>
            <person name="Yoshida Y."/>
            <person name="Fujiwara M."/>
            <person name="Mori M."/>
            <person name="Tomita M."/>
            <person name="Arakawa K."/>
        </authorList>
    </citation>
    <scope>NUCLEOTIDE SEQUENCE [LARGE SCALE GENOMIC DNA]</scope>
</reference>
<feature type="domain" description="C2H2-type" evidence="6">
    <location>
        <begin position="107"/>
        <end position="134"/>
    </location>
</feature>
<keyword evidence="4" id="KW-0862">Zinc</keyword>
<dbReference type="InterPro" id="IPR013087">
    <property type="entry name" value="Znf_C2H2_type"/>
</dbReference>
<feature type="domain" description="C2H2-type" evidence="6">
    <location>
        <begin position="532"/>
        <end position="559"/>
    </location>
</feature>
<dbReference type="EMBL" id="BGPR01000210">
    <property type="protein sequence ID" value="GBM05028.1"/>
    <property type="molecule type" value="Genomic_DNA"/>
</dbReference>
<feature type="domain" description="C2H2-type" evidence="6">
    <location>
        <begin position="674"/>
        <end position="701"/>
    </location>
</feature>
<keyword evidence="2" id="KW-0677">Repeat</keyword>
<feature type="domain" description="C2H2-type" evidence="6">
    <location>
        <begin position="21"/>
        <end position="48"/>
    </location>
</feature>
<dbReference type="AlphaFoldDB" id="A0A4Y2CMV4"/>
<evidence type="ECO:0000313" key="7">
    <source>
        <dbReference type="EMBL" id="GBM05028.1"/>
    </source>
</evidence>
<evidence type="ECO:0000313" key="8">
    <source>
        <dbReference type="Proteomes" id="UP000499080"/>
    </source>
</evidence>
<dbReference type="Pfam" id="PF12874">
    <property type="entry name" value="zf-met"/>
    <property type="match status" value="1"/>
</dbReference>
<organism evidence="7 8">
    <name type="scientific">Araneus ventricosus</name>
    <name type="common">Orbweaver spider</name>
    <name type="synonym">Epeira ventricosa</name>
    <dbReference type="NCBI Taxonomy" id="182803"/>
    <lineage>
        <taxon>Eukaryota</taxon>
        <taxon>Metazoa</taxon>
        <taxon>Ecdysozoa</taxon>
        <taxon>Arthropoda</taxon>
        <taxon>Chelicerata</taxon>
        <taxon>Arachnida</taxon>
        <taxon>Araneae</taxon>
        <taxon>Araneomorphae</taxon>
        <taxon>Entelegynae</taxon>
        <taxon>Araneoidea</taxon>
        <taxon>Araneidae</taxon>
        <taxon>Araneus</taxon>
    </lineage>
</organism>
<feature type="domain" description="C2H2-type" evidence="6">
    <location>
        <begin position="164"/>
        <end position="186"/>
    </location>
</feature>
<feature type="domain" description="C2H2-type" evidence="6">
    <location>
        <begin position="646"/>
        <end position="673"/>
    </location>
</feature>
<feature type="domain" description="C2H2-type" evidence="6">
    <location>
        <begin position="49"/>
        <end position="76"/>
    </location>
</feature>
<feature type="domain" description="C2H2-type" evidence="6">
    <location>
        <begin position="702"/>
        <end position="729"/>
    </location>
</feature>
<accession>A0A4Y2CMV4</accession>
<keyword evidence="1" id="KW-0479">Metal-binding</keyword>
<dbReference type="InterPro" id="IPR036236">
    <property type="entry name" value="Znf_C2H2_sf"/>
</dbReference>
<feature type="domain" description="C2H2-type" evidence="6">
    <location>
        <begin position="76"/>
        <end position="98"/>
    </location>
</feature>
<evidence type="ECO:0000256" key="1">
    <source>
        <dbReference type="ARBA" id="ARBA00022723"/>
    </source>
</evidence>
<dbReference type="Pfam" id="PF00096">
    <property type="entry name" value="zf-C2H2"/>
    <property type="match status" value="3"/>
</dbReference>
<evidence type="ECO:0000256" key="3">
    <source>
        <dbReference type="ARBA" id="ARBA00022771"/>
    </source>
</evidence>